<evidence type="ECO:0000313" key="2">
    <source>
        <dbReference type="EMBL" id="TKA68644.1"/>
    </source>
</evidence>
<dbReference type="EMBL" id="NAJQ01000493">
    <property type="protein sequence ID" value="TKA68644.1"/>
    <property type="molecule type" value="Genomic_DNA"/>
</dbReference>
<sequence length="280" mass="30011">METPGTPITNRPLHIICNRCIANLKEDFSVANPCNANFGVFAKKCRRCANGKHECVAVEAPMFAQLNITMAARSAHATALMLDDEAQAERTLDAASHHTAKLLDQLKTFNRNRNKMVGDTKTPTRARAAPAAGVSSAMLLEVQRLRRAALAGVELGKLALQHLGVDTTSVDDILGPDSAFGLAPVARSDPEDEESEDEASPVPPPRGAQSRRGRGAPAKCKRPATRSQAPSKRPAREAVAPVGNLFWGSEEDFGPGEDEPGVDAFGLNDPEFQEALENLE</sequence>
<dbReference type="Proteomes" id="UP000309340">
    <property type="component" value="Unassembled WGS sequence"/>
</dbReference>
<dbReference type="AlphaFoldDB" id="A0A4U0WXY3"/>
<keyword evidence="3" id="KW-1185">Reference proteome</keyword>
<gene>
    <name evidence="2" type="ORF">B0A55_11826</name>
</gene>
<name>A0A4U0WXY3_9PEZI</name>
<feature type="compositionally biased region" description="Acidic residues" evidence="1">
    <location>
        <begin position="190"/>
        <end position="199"/>
    </location>
</feature>
<comment type="caution">
    <text evidence="2">The sequence shown here is derived from an EMBL/GenBank/DDBJ whole genome shotgun (WGS) entry which is preliminary data.</text>
</comment>
<evidence type="ECO:0000313" key="3">
    <source>
        <dbReference type="Proteomes" id="UP000309340"/>
    </source>
</evidence>
<organism evidence="2 3">
    <name type="scientific">Friedmanniomyces simplex</name>
    <dbReference type="NCBI Taxonomy" id="329884"/>
    <lineage>
        <taxon>Eukaryota</taxon>
        <taxon>Fungi</taxon>
        <taxon>Dikarya</taxon>
        <taxon>Ascomycota</taxon>
        <taxon>Pezizomycotina</taxon>
        <taxon>Dothideomycetes</taxon>
        <taxon>Dothideomycetidae</taxon>
        <taxon>Mycosphaerellales</taxon>
        <taxon>Teratosphaeriaceae</taxon>
        <taxon>Friedmanniomyces</taxon>
    </lineage>
</organism>
<feature type="region of interest" description="Disordered" evidence="1">
    <location>
        <begin position="181"/>
        <end position="269"/>
    </location>
</feature>
<feature type="compositionally biased region" description="Basic residues" evidence="1">
    <location>
        <begin position="209"/>
        <end position="224"/>
    </location>
</feature>
<reference evidence="2 3" key="1">
    <citation type="submission" date="2017-03" db="EMBL/GenBank/DDBJ databases">
        <title>Genomes of endolithic fungi from Antarctica.</title>
        <authorList>
            <person name="Coleine C."/>
            <person name="Masonjones S."/>
            <person name="Stajich J.E."/>
        </authorList>
    </citation>
    <scope>NUCLEOTIDE SEQUENCE [LARGE SCALE GENOMIC DNA]</scope>
    <source>
        <strain evidence="2 3">CCFEE 5184</strain>
    </source>
</reference>
<proteinExistence type="predicted"/>
<protein>
    <submittedName>
        <fullName evidence="2">Uncharacterized protein</fullName>
    </submittedName>
</protein>
<accession>A0A4U0WXY3</accession>
<evidence type="ECO:0000256" key="1">
    <source>
        <dbReference type="SAM" id="MobiDB-lite"/>
    </source>
</evidence>
<feature type="compositionally biased region" description="Acidic residues" evidence="1">
    <location>
        <begin position="249"/>
        <end position="261"/>
    </location>
</feature>